<evidence type="ECO:0000313" key="10">
    <source>
        <dbReference type="Proteomes" id="UP000199005"/>
    </source>
</evidence>
<evidence type="ECO:0000256" key="4">
    <source>
        <dbReference type="ARBA" id="ARBA00022695"/>
    </source>
</evidence>
<evidence type="ECO:0000256" key="7">
    <source>
        <dbReference type="SAM" id="MobiDB-lite"/>
    </source>
</evidence>
<dbReference type="SUPFAM" id="SSF57783">
    <property type="entry name" value="Zinc beta-ribbon"/>
    <property type="match status" value="1"/>
</dbReference>
<evidence type="ECO:0000256" key="2">
    <source>
        <dbReference type="ARBA" id="ARBA00022515"/>
    </source>
</evidence>
<dbReference type="GO" id="GO:0003677">
    <property type="term" value="F:DNA binding"/>
    <property type="evidence" value="ECO:0007669"/>
    <property type="project" value="InterPro"/>
</dbReference>
<dbReference type="GO" id="GO:0006269">
    <property type="term" value="P:DNA replication, synthesis of primer"/>
    <property type="evidence" value="ECO:0007669"/>
    <property type="project" value="UniProtKB-KW"/>
</dbReference>
<keyword evidence="9" id="KW-0067">ATP-binding</keyword>
<keyword evidence="2" id="KW-0639">Primosome</keyword>
<dbReference type="AlphaFoldDB" id="A0A1H6YNR1"/>
<evidence type="ECO:0000259" key="8">
    <source>
        <dbReference type="Pfam" id="PF13362"/>
    </source>
</evidence>
<feature type="compositionally biased region" description="Basic and acidic residues" evidence="7">
    <location>
        <begin position="118"/>
        <end position="140"/>
    </location>
</feature>
<keyword evidence="3" id="KW-0808">Transferase</keyword>
<dbReference type="GO" id="GO:0000428">
    <property type="term" value="C:DNA-directed RNA polymerase complex"/>
    <property type="evidence" value="ECO:0007669"/>
    <property type="project" value="UniProtKB-KW"/>
</dbReference>
<protein>
    <submittedName>
        <fullName evidence="9">Putative DNA primase/helicase</fullName>
    </submittedName>
</protein>
<evidence type="ECO:0000256" key="3">
    <source>
        <dbReference type="ARBA" id="ARBA00022679"/>
    </source>
</evidence>
<dbReference type="Proteomes" id="UP000199005">
    <property type="component" value="Unassembled WGS sequence"/>
</dbReference>
<keyword evidence="6" id="KW-0804">Transcription</keyword>
<dbReference type="InterPro" id="IPR006171">
    <property type="entry name" value="TOPRIM_dom"/>
</dbReference>
<dbReference type="EMBL" id="FNYO01000100">
    <property type="protein sequence ID" value="SEJ42911.1"/>
    <property type="molecule type" value="Genomic_DNA"/>
</dbReference>
<dbReference type="CDD" id="cd01029">
    <property type="entry name" value="TOPRIM_primases"/>
    <property type="match status" value="1"/>
</dbReference>
<name>A0A1H6YNR1_9GAMM</name>
<evidence type="ECO:0000256" key="1">
    <source>
        <dbReference type="ARBA" id="ARBA00022478"/>
    </source>
</evidence>
<gene>
    <name evidence="9" type="ORF">SAMN04244579_04324</name>
</gene>
<dbReference type="RefSeq" id="WP_090902809.1">
    <property type="nucleotide sequence ID" value="NZ_FNYO01000100.1"/>
</dbReference>
<dbReference type="Gene3D" id="3.90.580.10">
    <property type="entry name" value="Zinc finger, CHC2-type domain"/>
    <property type="match status" value="1"/>
</dbReference>
<accession>A0A1H6YNR1</accession>
<dbReference type="InterPro" id="IPR036977">
    <property type="entry name" value="DNA_primase_Znf_CHC2"/>
</dbReference>
<dbReference type="GO" id="GO:1990077">
    <property type="term" value="C:primosome complex"/>
    <property type="evidence" value="ECO:0007669"/>
    <property type="project" value="UniProtKB-KW"/>
</dbReference>
<dbReference type="STRING" id="170623.SAMN04244579_04324"/>
<dbReference type="GO" id="GO:0008270">
    <property type="term" value="F:zinc ion binding"/>
    <property type="evidence" value="ECO:0007669"/>
    <property type="project" value="InterPro"/>
</dbReference>
<dbReference type="GO" id="GO:0004386">
    <property type="term" value="F:helicase activity"/>
    <property type="evidence" value="ECO:0007669"/>
    <property type="project" value="UniProtKB-KW"/>
</dbReference>
<sequence length="337" mass="36327">MDNRNACELIRQTAALALLSAEHLLSGWLPDGARQGREWIARNIVRGDRRPGSFGVNLDTGKWNDLADSGAHGGDLVSLLAYLRGCRQVEAAQEIDWQLGLGLFKNGAASAQQIGRRQASEQAHREAMQREQQHLEEKQRQAASQAARLWKAGREAEPSNRYLQAKGVKPYNLRQLSGGRLLVPLQADGRLVNLQIIAPDGGKRFLAGGRVKGCYSQIGAIAQGERVYLCEGWATGATLRAHTGCAVVCAMNAGNLKAAALALRERYGDALELVIAGDDDRQTLGNPGRTAANHAANAAGALVIFPEWPAGAPDALSDFNDLSLWHAGRYQQAEAAR</sequence>
<keyword evidence="9" id="KW-0378">Hydrolase</keyword>
<keyword evidence="4" id="KW-0548">Nucleotidyltransferase</keyword>
<keyword evidence="1" id="KW-0240">DNA-directed RNA polymerase</keyword>
<evidence type="ECO:0000256" key="6">
    <source>
        <dbReference type="ARBA" id="ARBA00023163"/>
    </source>
</evidence>
<evidence type="ECO:0000313" key="9">
    <source>
        <dbReference type="EMBL" id="SEJ42911.1"/>
    </source>
</evidence>
<feature type="region of interest" description="Disordered" evidence="7">
    <location>
        <begin position="115"/>
        <end position="140"/>
    </location>
</feature>
<dbReference type="GO" id="GO:0016779">
    <property type="term" value="F:nucleotidyltransferase activity"/>
    <property type="evidence" value="ECO:0007669"/>
    <property type="project" value="UniProtKB-KW"/>
</dbReference>
<keyword evidence="5" id="KW-0235">DNA replication</keyword>
<evidence type="ECO:0000256" key="5">
    <source>
        <dbReference type="ARBA" id="ARBA00022705"/>
    </source>
</evidence>
<feature type="domain" description="Toprim" evidence="8">
    <location>
        <begin position="227"/>
        <end position="322"/>
    </location>
</feature>
<organism evidence="9 10">
    <name type="scientific">Azotobacter beijerinckii</name>
    <dbReference type="NCBI Taxonomy" id="170623"/>
    <lineage>
        <taxon>Bacteria</taxon>
        <taxon>Pseudomonadati</taxon>
        <taxon>Pseudomonadota</taxon>
        <taxon>Gammaproteobacteria</taxon>
        <taxon>Pseudomonadales</taxon>
        <taxon>Pseudomonadaceae</taxon>
        <taxon>Azotobacter</taxon>
    </lineage>
</organism>
<reference evidence="9 10" key="1">
    <citation type="submission" date="2016-10" db="EMBL/GenBank/DDBJ databases">
        <authorList>
            <person name="de Groot N.N."/>
        </authorList>
    </citation>
    <scope>NUCLEOTIDE SEQUENCE [LARGE SCALE GENOMIC DNA]</scope>
    <source>
        <strain evidence="9 10">DSM 1041</strain>
    </source>
</reference>
<dbReference type="Pfam" id="PF13362">
    <property type="entry name" value="Toprim_3"/>
    <property type="match status" value="1"/>
</dbReference>
<dbReference type="InterPro" id="IPR034154">
    <property type="entry name" value="TOPRIM_DnaG/twinkle"/>
</dbReference>
<keyword evidence="9" id="KW-0547">Nucleotide-binding</keyword>
<keyword evidence="9" id="KW-0347">Helicase</keyword>
<proteinExistence type="predicted"/>